<sequence length="246" mass="26300">MKLGYSCILSLLFLFQNVQVSQSAALVLNEDGTDSPLGAIVCFLIPCADPSLGARNFFAPVATGSGGAGSSGPPTPGETGEGTEGTILQQLVYVGGQIVQAVLDERQQEDEMQVAGGDPAREREELNLRIQLRDVAIGFINGLLAGQNGGEDEETPSEVGNAEDEDSDVVERLRVAAVGLVMTIFNRLGDGGDGGTRRRLRGQVNDKQQVDKLLKLLQQDKLSDPQLKEQKEEMDKAAMNTFMLGH</sequence>
<dbReference type="Proteomes" id="UP001153069">
    <property type="component" value="Unassembled WGS sequence"/>
</dbReference>
<accession>A0A9N8HBQ4</accession>
<evidence type="ECO:0000256" key="1">
    <source>
        <dbReference type="SAM" id="MobiDB-lite"/>
    </source>
</evidence>
<gene>
    <name evidence="3" type="ORF">SEMRO_191_G082140.1</name>
</gene>
<dbReference type="EMBL" id="CAICTM010000190">
    <property type="protein sequence ID" value="CAB9504268.1"/>
    <property type="molecule type" value="Genomic_DNA"/>
</dbReference>
<feature type="chain" id="PRO_5040344210" evidence="2">
    <location>
        <begin position="24"/>
        <end position="246"/>
    </location>
</feature>
<feature type="signal peptide" evidence="2">
    <location>
        <begin position="1"/>
        <end position="23"/>
    </location>
</feature>
<feature type="compositionally biased region" description="Acidic residues" evidence="1">
    <location>
        <begin position="150"/>
        <end position="167"/>
    </location>
</feature>
<evidence type="ECO:0000256" key="2">
    <source>
        <dbReference type="SAM" id="SignalP"/>
    </source>
</evidence>
<feature type="region of interest" description="Disordered" evidence="1">
    <location>
        <begin position="64"/>
        <end position="83"/>
    </location>
</feature>
<dbReference type="AlphaFoldDB" id="A0A9N8HBQ4"/>
<organism evidence="3 4">
    <name type="scientific">Seminavis robusta</name>
    <dbReference type="NCBI Taxonomy" id="568900"/>
    <lineage>
        <taxon>Eukaryota</taxon>
        <taxon>Sar</taxon>
        <taxon>Stramenopiles</taxon>
        <taxon>Ochrophyta</taxon>
        <taxon>Bacillariophyta</taxon>
        <taxon>Bacillariophyceae</taxon>
        <taxon>Bacillariophycidae</taxon>
        <taxon>Naviculales</taxon>
        <taxon>Naviculaceae</taxon>
        <taxon>Seminavis</taxon>
    </lineage>
</organism>
<keyword evidence="4" id="KW-1185">Reference proteome</keyword>
<evidence type="ECO:0000313" key="4">
    <source>
        <dbReference type="Proteomes" id="UP001153069"/>
    </source>
</evidence>
<feature type="region of interest" description="Disordered" evidence="1">
    <location>
        <begin position="145"/>
        <end position="167"/>
    </location>
</feature>
<protein>
    <submittedName>
        <fullName evidence="3">Uncharacterized protein</fullName>
    </submittedName>
</protein>
<keyword evidence="2" id="KW-0732">Signal</keyword>
<evidence type="ECO:0000313" key="3">
    <source>
        <dbReference type="EMBL" id="CAB9504268.1"/>
    </source>
</evidence>
<reference evidence="3" key="1">
    <citation type="submission" date="2020-06" db="EMBL/GenBank/DDBJ databases">
        <authorList>
            <consortium name="Plant Systems Biology data submission"/>
        </authorList>
    </citation>
    <scope>NUCLEOTIDE SEQUENCE</scope>
    <source>
        <strain evidence="3">D6</strain>
    </source>
</reference>
<name>A0A9N8HBQ4_9STRA</name>
<proteinExistence type="predicted"/>
<comment type="caution">
    <text evidence="3">The sequence shown here is derived from an EMBL/GenBank/DDBJ whole genome shotgun (WGS) entry which is preliminary data.</text>
</comment>